<dbReference type="GO" id="GO:0031428">
    <property type="term" value="C:box C/D methylation guide snoRNP complex"/>
    <property type="evidence" value="ECO:0007669"/>
    <property type="project" value="InterPro"/>
</dbReference>
<accession>A0AAQ3UCI4</accession>
<protein>
    <submittedName>
        <fullName evidence="1">Uncharacterized protein</fullName>
    </submittedName>
</protein>
<keyword evidence="2" id="KW-1185">Reference proteome</keyword>
<dbReference type="GO" id="GO:0030515">
    <property type="term" value="F:snoRNA binding"/>
    <property type="evidence" value="ECO:0007669"/>
    <property type="project" value="InterPro"/>
</dbReference>
<dbReference type="EMBL" id="CP144752">
    <property type="protein sequence ID" value="WVZ88029.1"/>
    <property type="molecule type" value="Genomic_DNA"/>
</dbReference>
<dbReference type="AlphaFoldDB" id="A0AAQ3UCI4"/>
<dbReference type="PANTHER" id="PTHR10894:SF29">
    <property type="match status" value="1"/>
</dbReference>
<dbReference type="InterPro" id="IPR045056">
    <property type="entry name" value="Nop56/Nop58"/>
</dbReference>
<dbReference type="GO" id="GO:0032040">
    <property type="term" value="C:small-subunit processome"/>
    <property type="evidence" value="ECO:0007669"/>
    <property type="project" value="InterPro"/>
</dbReference>
<proteinExistence type="predicted"/>
<gene>
    <name evidence="1" type="ORF">U9M48_034590</name>
</gene>
<name>A0AAQ3UCI4_PASNO</name>
<reference evidence="1 2" key="1">
    <citation type="submission" date="2024-02" db="EMBL/GenBank/DDBJ databases">
        <title>High-quality chromosome-scale genome assembly of Pensacola bahiagrass (Paspalum notatum Flugge var. saurae).</title>
        <authorList>
            <person name="Vega J.M."/>
            <person name="Podio M."/>
            <person name="Orjuela J."/>
            <person name="Siena L.A."/>
            <person name="Pessino S.C."/>
            <person name="Combes M.C."/>
            <person name="Mariac C."/>
            <person name="Albertini E."/>
            <person name="Pupilli F."/>
            <person name="Ortiz J.P.A."/>
            <person name="Leblanc O."/>
        </authorList>
    </citation>
    <scope>NUCLEOTIDE SEQUENCE [LARGE SCALE GENOMIC DNA]</scope>
    <source>
        <strain evidence="1">R1</strain>
        <tissue evidence="1">Leaf</tissue>
    </source>
</reference>
<evidence type="ECO:0000313" key="1">
    <source>
        <dbReference type="EMBL" id="WVZ88029.1"/>
    </source>
</evidence>
<sequence>MKITESTEAQRVYNNPKWKKVLLETPSGFALFEVDVFEEPDDIWVYFSDLTAEQFLFVLGFVKFNDKAAAWDGETRRSKDLMRLMIKLISLFNLLIFKRLLPKNCVADELVWGLKNILHGVLREEKYNITREYCLPMSKGLQRFLQDNLINVSQTMINADFLSEMGSVQYLNITLKKVPKILRESYDEYVCKIGDSIQNNLKYAEVLARILVPELTPVYDFSKMFSPDLVIKIQEAEKGATQYRKEKLVMRDRETIYGGLKHLVTVPNQRDDLMTRVKLTEAKLRRAEEETMTFRRTLLETPSGFAIFDVSERLFESQNIWSWFTDEMDARLVVLALGFVKVQDKSIAQENDNITYEYYHPPCMGLKSALTLHGVNVSPLEMDRGMVYYLGRLEYLEGTSRLVRTCFEKAFGHRVSQIGELIQDNLVYAQVSALILVPDSHHEFDLEQLSVDLAEKVVEAKNVAASEEAINKKTKKKTGKMAVQNVEKTAPEVYLNTEVMGSIPFQWQSIKLTYYVSDPSELRKTWLCQTISDYGQPCVYSILLSDQPANMVSACIATQLHE</sequence>
<evidence type="ECO:0000313" key="2">
    <source>
        <dbReference type="Proteomes" id="UP001341281"/>
    </source>
</evidence>
<dbReference type="PANTHER" id="PTHR10894">
    <property type="entry name" value="NUCLEOLAR PROTEIN 5 NUCLEOLAR PROTEIN NOP5 NOP58"/>
    <property type="match status" value="1"/>
</dbReference>
<organism evidence="1 2">
    <name type="scientific">Paspalum notatum var. saurae</name>
    <dbReference type="NCBI Taxonomy" id="547442"/>
    <lineage>
        <taxon>Eukaryota</taxon>
        <taxon>Viridiplantae</taxon>
        <taxon>Streptophyta</taxon>
        <taxon>Embryophyta</taxon>
        <taxon>Tracheophyta</taxon>
        <taxon>Spermatophyta</taxon>
        <taxon>Magnoliopsida</taxon>
        <taxon>Liliopsida</taxon>
        <taxon>Poales</taxon>
        <taxon>Poaceae</taxon>
        <taxon>PACMAD clade</taxon>
        <taxon>Panicoideae</taxon>
        <taxon>Andropogonodae</taxon>
        <taxon>Paspaleae</taxon>
        <taxon>Paspalinae</taxon>
        <taxon>Paspalum</taxon>
    </lineage>
</organism>
<dbReference type="Proteomes" id="UP001341281">
    <property type="component" value="Chromosome 08"/>
</dbReference>